<dbReference type="PROSITE" id="PS51257">
    <property type="entry name" value="PROKAR_LIPOPROTEIN"/>
    <property type="match status" value="1"/>
</dbReference>
<gene>
    <name evidence="2" type="ORF">V1H85_17695</name>
</gene>
<dbReference type="InterPro" id="IPR025309">
    <property type="entry name" value="KTSC_dom"/>
</dbReference>
<dbReference type="RefSeq" id="WP_272638054.1">
    <property type="nucleotide sequence ID" value="NZ_JAZDDF010000031.1"/>
</dbReference>
<dbReference type="Pfam" id="PF13619">
    <property type="entry name" value="KTSC"/>
    <property type="match status" value="1"/>
</dbReference>
<feature type="domain" description="KTSC" evidence="1">
    <location>
        <begin position="76"/>
        <end position="116"/>
    </location>
</feature>
<evidence type="ECO:0000313" key="2">
    <source>
        <dbReference type="EMBL" id="MEE1974291.1"/>
    </source>
</evidence>
<comment type="caution">
    <text evidence="2">The sequence shown here is derived from an EMBL/GenBank/DDBJ whole genome shotgun (WGS) entry which is preliminary data.</text>
</comment>
<dbReference type="Proteomes" id="UP001343698">
    <property type="component" value="Unassembled WGS sequence"/>
</dbReference>
<evidence type="ECO:0000259" key="1">
    <source>
        <dbReference type="Pfam" id="PF13619"/>
    </source>
</evidence>
<protein>
    <submittedName>
        <fullName evidence="2">KTSC domain-containing protein</fullName>
    </submittedName>
</protein>
<organism evidence="2 3">
    <name type="scientific">Maribacter flavus</name>
    <dbReference type="NCBI Taxonomy" id="1658664"/>
    <lineage>
        <taxon>Bacteria</taxon>
        <taxon>Pseudomonadati</taxon>
        <taxon>Bacteroidota</taxon>
        <taxon>Flavobacteriia</taxon>
        <taxon>Flavobacteriales</taxon>
        <taxon>Flavobacteriaceae</taxon>
        <taxon>Maribacter</taxon>
    </lineage>
</organism>
<accession>A0ABU7IN95</accession>
<name>A0ABU7IN95_9FLAO</name>
<evidence type="ECO:0000313" key="3">
    <source>
        <dbReference type="Proteomes" id="UP001343698"/>
    </source>
</evidence>
<proteinExistence type="predicted"/>
<keyword evidence="3" id="KW-1185">Reference proteome</keyword>
<reference evidence="2 3" key="1">
    <citation type="submission" date="2024-01" db="EMBL/GenBank/DDBJ databases">
        <title>Maribacter spp. originated from different algae showed divergent polysaccharides utilization ability.</title>
        <authorList>
            <person name="Wang H."/>
            <person name="Wu Y."/>
        </authorList>
    </citation>
    <scope>NUCLEOTIDE SEQUENCE [LARGE SCALE GENOMIC DNA]</scope>
    <source>
        <strain evidence="2 3">KPT27_14</strain>
    </source>
</reference>
<dbReference type="EMBL" id="JAZDDF010000031">
    <property type="protein sequence ID" value="MEE1974291.1"/>
    <property type="molecule type" value="Genomic_DNA"/>
</dbReference>
<sequence length="120" mass="13707">MTRIFKLSFIISILVIGISCGGKDCSLIDGSFENYKNALQVIKSSDFEFSDNCNTSKSSWIYDAEYYSCDGKTGYLIIETKSKNYIHSGVPIGMWNEFKKADSFGKYYNRNIKGRFRLTL</sequence>